<sequence length="177" mass="19111">MALSKRLFLVLLTLPLAGCFGYHFPGSPSARLPEDLQGAVARIAGPGATAHPRLARQLQERIINRLGLPWSRSDGNNLILTIHMEPLQRDLRLENQAGRADHYRVTASAHAALAQPGAAPSKTWPSVRGSATYYELNVATANQVAREQAENEAMDQLADALVAMLSTRLNASEPATP</sequence>
<dbReference type="Gene3D" id="3.30.160.150">
    <property type="entry name" value="Lipoprotein like domain"/>
    <property type="match status" value="1"/>
</dbReference>
<comment type="caution">
    <text evidence="1">The sequence shown here is derived from an EMBL/GenBank/DDBJ whole genome shotgun (WGS) entry which is preliminary data.</text>
</comment>
<proteinExistence type="predicted"/>
<dbReference type="InterPro" id="IPR007485">
    <property type="entry name" value="LPS_assembly_LptE"/>
</dbReference>
<organism evidence="1 2">
    <name type="scientific">Magnetofaba australis IT-1</name>
    <dbReference type="NCBI Taxonomy" id="1434232"/>
    <lineage>
        <taxon>Bacteria</taxon>
        <taxon>Pseudomonadati</taxon>
        <taxon>Pseudomonadota</taxon>
        <taxon>Magnetococcia</taxon>
        <taxon>Magnetococcales</taxon>
        <taxon>Magnetococcaceae</taxon>
        <taxon>Magnetofaba</taxon>
    </lineage>
</organism>
<dbReference type="Pfam" id="PF04390">
    <property type="entry name" value="LptE"/>
    <property type="match status" value="1"/>
</dbReference>
<dbReference type="AlphaFoldDB" id="A0A1Y2JZ42"/>
<dbReference type="GO" id="GO:0019867">
    <property type="term" value="C:outer membrane"/>
    <property type="evidence" value="ECO:0007669"/>
    <property type="project" value="InterPro"/>
</dbReference>
<dbReference type="RefSeq" id="WP_085446546.1">
    <property type="nucleotide sequence ID" value="NZ_LVJN01000021.1"/>
</dbReference>
<dbReference type="Proteomes" id="UP000194003">
    <property type="component" value="Unassembled WGS sequence"/>
</dbReference>
<reference evidence="1 2" key="1">
    <citation type="journal article" date="2016" name="BMC Genomics">
        <title>Combined genomic and structural analyses of a cultured magnetotactic bacterium reveals its niche adaptation to a dynamic environment.</title>
        <authorList>
            <person name="Araujo A.C."/>
            <person name="Morillo V."/>
            <person name="Cypriano J."/>
            <person name="Teixeira L.C."/>
            <person name="Leao P."/>
            <person name="Lyra S."/>
            <person name="Almeida L.G."/>
            <person name="Bazylinski D.A."/>
            <person name="Vasconcellos A.T."/>
            <person name="Abreu F."/>
            <person name="Lins U."/>
        </authorList>
    </citation>
    <scope>NUCLEOTIDE SEQUENCE [LARGE SCALE GENOMIC DNA]</scope>
    <source>
        <strain evidence="1 2">IT-1</strain>
    </source>
</reference>
<dbReference type="OrthoDB" id="9893181at2"/>
<name>A0A1Y2JZ42_9PROT</name>
<dbReference type="EMBL" id="LVJN01000021">
    <property type="protein sequence ID" value="OSM00139.1"/>
    <property type="molecule type" value="Genomic_DNA"/>
</dbReference>
<protein>
    <recommendedName>
        <fullName evidence="3">LPS-assembly lipoprotein</fullName>
    </recommendedName>
</protein>
<accession>A0A1Y2JZ42</accession>
<evidence type="ECO:0000313" key="1">
    <source>
        <dbReference type="EMBL" id="OSM00139.1"/>
    </source>
</evidence>
<gene>
    <name evidence="1" type="ORF">MAIT1_00573</name>
</gene>
<evidence type="ECO:0008006" key="3">
    <source>
        <dbReference type="Google" id="ProtNLM"/>
    </source>
</evidence>
<dbReference type="GO" id="GO:0043165">
    <property type="term" value="P:Gram-negative-bacterium-type cell outer membrane assembly"/>
    <property type="evidence" value="ECO:0007669"/>
    <property type="project" value="InterPro"/>
</dbReference>
<keyword evidence="2" id="KW-1185">Reference proteome</keyword>
<evidence type="ECO:0000313" key="2">
    <source>
        <dbReference type="Proteomes" id="UP000194003"/>
    </source>
</evidence>